<dbReference type="Pfam" id="PF08559">
    <property type="entry name" value="Cut8"/>
    <property type="match status" value="1"/>
</dbReference>
<accession>A0A1E3QSB0</accession>
<dbReference type="InterPro" id="IPR038422">
    <property type="entry name" value="Cut8/Sts1_sf"/>
</dbReference>
<evidence type="ECO:0000256" key="1">
    <source>
        <dbReference type="ARBA" id="ARBA00006199"/>
    </source>
</evidence>
<gene>
    <name evidence="7" type="ORF">BABINDRAFT_176068</name>
</gene>
<dbReference type="GO" id="GO:0070628">
    <property type="term" value="F:proteasome binding"/>
    <property type="evidence" value="ECO:0007669"/>
    <property type="project" value="TreeGrafter"/>
</dbReference>
<dbReference type="Proteomes" id="UP000094336">
    <property type="component" value="Unassembled WGS sequence"/>
</dbReference>
<dbReference type="GO" id="GO:0005737">
    <property type="term" value="C:cytoplasm"/>
    <property type="evidence" value="ECO:0007669"/>
    <property type="project" value="UniProtKB-SubCell"/>
</dbReference>
<reference evidence="8" key="1">
    <citation type="submission" date="2016-05" db="EMBL/GenBank/DDBJ databases">
        <title>Comparative genomics of biotechnologically important yeasts.</title>
        <authorList>
            <consortium name="DOE Joint Genome Institute"/>
            <person name="Riley R."/>
            <person name="Haridas S."/>
            <person name="Wolfe K.H."/>
            <person name="Lopes M.R."/>
            <person name="Hittinger C.T."/>
            <person name="Goker M."/>
            <person name="Salamov A."/>
            <person name="Wisecaver J."/>
            <person name="Long T.M."/>
            <person name="Aerts A.L."/>
            <person name="Barry K."/>
            <person name="Choi C."/>
            <person name="Clum A."/>
            <person name="Coughlan A.Y."/>
            <person name="Deshpande S."/>
            <person name="Douglass A.P."/>
            <person name="Hanson S.J."/>
            <person name="Klenk H.-P."/>
            <person name="Labutti K."/>
            <person name="Lapidus A."/>
            <person name="Lindquist E."/>
            <person name="Lipzen A."/>
            <person name="Meier-Kolthoff J.P."/>
            <person name="Ohm R.A."/>
            <person name="Otillar R.P."/>
            <person name="Pangilinan J."/>
            <person name="Peng Y."/>
            <person name="Rokas A."/>
            <person name="Rosa C.A."/>
            <person name="Scheuner C."/>
            <person name="Sibirny A.A."/>
            <person name="Slot J.C."/>
            <person name="Stielow J.B."/>
            <person name="Sun H."/>
            <person name="Kurtzman C.P."/>
            <person name="Blackwell M."/>
            <person name="Grigoriev I.V."/>
            <person name="Jeffries T.W."/>
        </authorList>
    </citation>
    <scope>NUCLEOTIDE SEQUENCE [LARGE SCALE GENOMIC DNA]</scope>
    <source>
        <strain evidence="8">NRRL Y-12698</strain>
    </source>
</reference>
<sequence length="303" mass="34651">MMSSGFSWGMKSTQPAALVPAQDSSTANWHKAMLTKSAPRPKRRYDDGESEHGSSRTHLPLVRRISQFKKSRTPYVRGQQLPIHRLIEVMSKEDLQSMVMQIIHKRPELAQEVVDIAPKPSVTNSLTILSNKLTGILNSLPYKVDPSSNYAFLRIKPSLDDFYEALSDYTLSYLPPVEVNHIVTLEFLEAITSFLHKLPNWSNPEFNYSKLLAYEQISNTWLMIIRSFVEKASTNLMFLLNENYEAKISKHSELSQGKFDPVLEYLRSEIISFNNETRISQNFSMSNSPLHGLSTNTYADRMI</sequence>
<keyword evidence="5" id="KW-0813">Transport</keyword>
<dbReference type="Gene3D" id="1.20.58.1590">
    <property type="entry name" value="Tethering factor for nuclear proteasome Cut8/Sts1"/>
    <property type="match status" value="1"/>
</dbReference>
<evidence type="ECO:0000256" key="6">
    <source>
        <dbReference type="SAM" id="MobiDB-lite"/>
    </source>
</evidence>
<feature type="compositionally biased region" description="Basic and acidic residues" evidence="6">
    <location>
        <begin position="44"/>
        <end position="54"/>
    </location>
</feature>
<protein>
    <recommendedName>
        <fullName evidence="2 5">Tethering factor for nuclear proteasome STS1</fullName>
    </recommendedName>
</protein>
<dbReference type="GO" id="GO:0071630">
    <property type="term" value="P:nuclear protein quality control by the ubiquitin-proteasome system"/>
    <property type="evidence" value="ECO:0007669"/>
    <property type="project" value="UniProtKB-UniRule"/>
</dbReference>
<comment type="subcellular location">
    <subcellularLocation>
        <location evidence="5">Cytoplasm</location>
    </subcellularLocation>
    <subcellularLocation>
        <location evidence="5">Nucleus</location>
    </subcellularLocation>
</comment>
<organism evidence="7 8">
    <name type="scientific">Babjeviella inositovora NRRL Y-12698</name>
    <dbReference type="NCBI Taxonomy" id="984486"/>
    <lineage>
        <taxon>Eukaryota</taxon>
        <taxon>Fungi</taxon>
        <taxon>Dikarya</taxon>
        <taxon>Ascomycota</taxon>
        <taxon>Saccharomycotina</taxon>
        <taxon>Pichiomycetes</taxon>
        <taxon>Serinales incertae sedis</taxon>
        <taxon>Babjeviella</taxon>
    </lineage>
</organism>
<feature type="region of interest" description="Disordered" evidence="6">
    <location>
        <begin position="33"/>
        <end position="57"/>
    </location>
</feature>
<dbReference type="RefSeq" id="XP_018985240.1">
    <property type="nucleotide sequence ID" value="XM_019131006.1"/>
</dbReference>
<dbReference type="GO" id="GO:0031965">
    <property type="term" value="C:nuclear membrane"/>
    <property type="evidence" value="ECO:0007669"/>
    <property type="project" value="TreeGrafter"/>
</dbReference>
<dbReference type="PANTHER" id="PTHR28032">
    <property type="entry name" value="FI02826P"/>
    <property type="match status" value="1"/>
</dbReference>
<dbReference type="InterPro" id="IPR013868">
    <property type="entry name" value="Cut8/Sts1_fam"/>
</dbReference>
<proteinExistence type="inferred from homology"/>
<comment type="similarity">
    <text evidence="1 5">Belongs to the cut8/STS1 family.</text>
</comment>
<evidence type="ECO:0000256" key="2">
    <source>
        <dbReference type="ARBA" id="ARBA00016204"/>
    </source>
</evidence>
<evidence type="ECO:0000256" key="5">
    <source>
        <dbReference type="RuleBase" id="RU368013"/>
    </source>
</evidence>
<dbReference type="GO" id="GO:0031144">
    <property type="term" value="P:proteasome localization"/>
    <property type="evidence" value="ECO:0007669"/>
    <property type="project" value="UniProtKB-UniRule"/>
</dbReference>
<dbReference type="PANTHER" id="PTHR28032:SF1">
    <property type="entry name" value="FI02826P"/>
    <property type="match status" value="1"/>
</dbReference>
<keyword evidence="3 5" id="KW-0653">Protein transport</keyword>
<dbReference type="STRING" id="984486.A0A1E3QSB0"/>
<dbReference type="GeneID" id="30148859"/>
<dbReference type="GO" id="GO:0015031">
    <property type="term" value="P:protein transport"/>
    <property type="evidence" value="ECO:0007669"/>
    <property type="project" value="UniProtKB-UniRule"/>
</dbReference>
<keyword evidence="5" id="KW-0963">Cytoplasm</keyword>
<comment type="function">
    <text evidence="5">Involved in ubiquitin-mediated protein degradation. Regulatory factor in the ubiquitin/proteasome pathway that controls the turnover of proteasome substrates. Targets proteasomes to the nucleus and facilitates the degradation of nuclear proteins.</text>
</comment>
<dbReference type="OrthoDB" id="10061064at2759"/>
<keyword evidence="4 5" id="KW-0539">Nucleus</keyword>
<comment type="subunit">
    <text evidence="5">Binds the proteasome.</text>
</comment>
<evidence type="ECO:0000313" key="7">
    <source>
        <dbReference type="EMBL" id="ODQ79912.1"/>
    </source>
</evidence>
<name>A0A1E3QSB0_9ASCO</name>
<dbReference type="EMBL" id="KV454431">
    <property type="protein sequence ID" value="ODQ79912.1"/>
    <property type="molecule type" value="Genomic_DNA"/>
</dbReference>
<keyword evidence="8" id="KW-1185">Reference proteome</keyword>
<evidence type="ECO:0000313" key="8">
    <source>
        <dbReference type="Proteomes" id="UP000094336"/>
    </source>
</evidence>
<evidence type="ECO:0000256" key="3">
    <source>
        <dbReference type="ARBA" id="ARBA00022927"/>
    </source>
</evidence>
<dbReference type="AlphaFoldDB" id="A0A1E3QSB0"/>
<evidence type="ECO:0000256" key="4">
    <source>
        <dbReference type="ARBA" id="ARBA00023242"/>
    </source>
</evidence>